<sequence length="664" mass="75368">MKSGAMHPVPWQRALICMLMSVWSAHALGADLADDDLRRISDSLRTLDHAPGDPRARMELFEAARRLGLYAQAAPFQATDDSQGRRQIEGDLIALKIRYGIIDRDTLCGPRRFDRLDEAIAATDALDRQFVQGASPDGEDLRRLNDRIVALTERHHYAAAVSLYESMRQRRLEVPPWATVKVAESYLDQRKASIAAGLYRQVLAKNPDDFEAHVGLFYALSDRNDDASATRFIDAYAASLPERRHLDNKYNTERLSIDVLADRARINARFLDEAQDRLTGRLDHAPHNIEVLQAAAAMSLAREWPRSAQQLQQALVARTPCDANAYGELAETALQTQDWVLARQSLSRAQMLDQESPSVRRAATSMALHDGYELSVEVNYEHSPGGGSTASNYFGSDDWNENTFLYGPPLDERWRWFVHDYTAMADFSDAWTRWSRAGAGVEWRWLNWRVAAEANGGNVGGAGAALALRWALDDRWTFEARAASRSNDIPLKAVRDGIHANDVVADASWHLNESLVVSAQATESHFSDGNRRQALFVQWQQRWLSNARWQVDMLLSTSGSRNSLDQTVSYFNPRHDHDVMLTGVGEFITWRDYDYRFTQRLELGTGRYWESGYPSGNITYLRYAHAWQLGLPVEWHYGFAIVMRPYDGVREKQLRAEMGLLWQF</sequence>
<protein>
    <submittedName>
        <fullName evidence="3">Poly-beta-1,6 N-acetyl-D-glucosamine export porin PgaA</fullName>
    </submittedName>
</protein>
<dbReference type="NCBIfam" id="TIGR03939">
    <property type="entry name" value="PGA_TPR_OMP"/>
    <property type="match status" value="1"/>
</dbReference>
<dbReference type="RefSeq" id="WP_131406828.1">
    <property type="nucleotide sequence ID" value="NZ_SJTG01000002.1"/>
</dbReference>
<dbReference type="Proteomes" id="UP000291822">
    <property type="component" value="Unassembled WGS sequence"/>
</dbReference>
<dbReference type="EMBL" id="SJTG01000002">
    <property type="protein sequence ID" value="TCI09618.1"/>
    <property type="molecule type" value="Genomic_DNA"/>
</dbReference>
<organism evidence="3 4">
    <name type="scientific">Dyella soli</name>
    <dbReference type="NCBI Taxonomy" id="522319"/>
    <lineage>
        <taxon>Bacteria</taxon>
        <taxon>Pseudomonadati</taxon>
        <taxon>Pseudomonadota</taxon>
        <taxon>Gammaproteobacteria</taxon>
        <taxon>Lysobacterales</taxon>
        <taxon>Rhodanobacteraceae</taxon>
        <taxon>Dyella</taxon>
    </lineage>
</organism>
<feature type="chain" id="PRO_5020565543" evidence="1">
    <location>
        <begin position="30"/>
        <end position="664"/>
    </location>
</feature>
<feature type="signal peptide" evidence="1">
    <location>
        <begin position="1"/>
        <end position="29"/>
    </location>
</feature>
<proteinExistence type="predicted"/>
<feature type="domain" description="PgaA membrane beta barrel" evidence="2">
    <location>
        <begin position="369"/>
        <end position="664"/>
    </location>
</feature>
<dbReference type="InterPro" id="IPR011990">
    <property type="entry name" value="TPR-like_helical_dom_sf"/>
</dbReference>
<name>A0A4R0YRY5_9GAMM</name>
<dbReference type="InterPro" id="IPR049003">
    <property type="entry name" value="PgaA_barrel"/>
</dbReference>
<evidence type="ECO:0000313" key="4">
    <source>
        <dbReference type="Proteomes" id="UP000291822"/>
    </source>
</evidence>
<keyword evidence="4" id="KW-1185">Reference proteome</keyword>
<comment type="caution">
    <text evidence="3">The sequence shown here is derived from an EMBL/GenBank/DDBJ whole genome shotgun (WGS) entry which is preliminary data.</text>
</comment>
<accession>A0A4R0YRY5</accession>
<dbReference type="AlphaFoldDB" id="A0A4R0YRY5"/>
<evidence type="ECO:0000313" key="3">
    <source>
        <dbReference type="EMBL" id="TCI09618.1"/>
    </source>
</evidence>
<reference evidence="3 4" key="1">
    <citation type="submission" date="2019-02" db="EMBL/GenBank/DDBJ databases">
        <title>Dyella amyloliquefaciens sp. nov., isolated from forest soil.</title>
        <authorList>
            <person name="Gao Z.-H."/>
            <person name="Qiu L.-H."/>
        </authorList>
    </citation>
    <scope>NUCLEOTIDE SEQUENCE [LARGE SCALE GENOMIC DNA]</scope>
    <source>
        <strain evidence="3 4">KACC 12747</strain>
    </source>
</reference>
<dbReference type="SUPFAM" id="SSF48452">
    <property type="entry name" value="TPR-like"/>
    <property type="match status" value="1"/>
</dbReference>
<evidence type="ECO:0000256" key="1">
    <source>
        <dbReference type="SAM" id="SignalP"/>
    </source>
</evidence>
<gene>
    <name evidence="3" type="primary">pgaA</name>
    <name evidence="3" type="ORF">EZM97_11680</name>
</gene>
<dbReference type="Gene3D" id="1.25.40.10">
    <property type="entry name" value="Tetratricopeptide repeat domain"/>
    <property type="match status" value="1"/>
</dbReference>
<dbReference type="GO" id="GO:1901515">
    <property type="term" value="F:poly-beta-1,6-N-acetyl-D-glucosamine transmembrane transporter activity"/>
    <property type="evidence" value="ECO:0007669"/>
    <property type="project" value="InterPro"/>
</dbReference>
<dbReference type="InterPro" id="IPR023870">
    <property type="entry name" value="PGA_export_porin_PgaA"/>
</dbReference>
<dbReference type="Pfam" id="PF21197">
    <property type="entry name" value="PgaA_barrel"/>
    <property type="match status" value="1"/>
</dbReference>
<keyword evidence="1" id="KW-0732">Signal</keyword>
<dbReference type="Gene3D" id="1.25.40.1040">
    <property type="match status" value="1"/>
</dbReference>
<evidence type="ECO:0000259" key="2">
    <source>
        <dbReference type="Pfam" id="PF21197"/>
    </source>
</evidence>